<feature type="region of interest" description="Disordered" evidence="1">
    <location>
        <begin position="71"/>
        <end position="102"/>
    </location>
</feature>
<dbReference type="InParanoid" id="A0A455B4B1"/>
<dbReference type="Proteomes" id="UP000248484">
    <property type="component" value="Unplaced"/>
</dbReference>
<dbReference type="RefSeq" id="XP_028343404.1">
    <property type="nucleotide sequence ID" value="XM_028487603.1"/>
</dbReference>
<feature type="compositionally biased region" description="Basic and acidic residues" evidence="1">
    <location>
        <begin position="395"/>
        <end position="406"/>
    </location>
</feature>
<feature type="compositionally biased region" description="Low complexity" evidence="1">
    <location>
        <begin position="202"/>
        <end position="213"/>
    </location>
</feature>
<feature type="compositionally biased region" description="Basic and acidic residues" evidence="1">
    <location>
        <begin position="219"/>
        <end position="240"/>
    </location>
</feature>
<feature type="region of interest" description="Disordered" evidence="1">
    <location>
        <begin position="200"/>
        <end position="248"/>
    </location>
</feature>
<organism evidence="2 3">
    <name type="scientific">Physeter macrocephalus</name>
    <name type="common">Sperm whale</name>
    <name type="synonym">Physeter catodon</name>
    <dbReference type="NCBI Taxonomy" id="9755"/>
    <lineage>
        <taxon>Eukaryota</taxon>
        <taxon>Metazoa</taxon>
        <taxon>Chordata</taxon>
        <taxon>Craniata</taxon>
        <taxon>Vertebrata</taxon>
        <taxon>Euteleostomi</taxon>
        <taxon>Mammalia</taxon>
        <taxon>Eutheria</taxon>
        <taxon>Laurasiatheria</taxon>
        <taxon>Artiodactyla</taxon>
        <taxon>Whippomorpha</taxon>
        <taxon>Cetacea</taxon>
        <taxon>Odontoceti</taxon>
        <taxon>Physeteridae</taxon>
        <taxon>Physeter</taxon>
    </lineage>
</organism>
<feature type="non-terminal residue" evidence="3">
    <location>
        <position position="406"/>
    </location>
</feature>
<feature type="compositionally biased region" description="Polar residues" evidence="1">
    <location>
        <begin position="71"/>
        <end position="83"/>
    </location>
</feature>
<gene>
    <name evidence="3" type="primary">LOC114485797</name>
</gene>
<dbReference type="AlphaFoldDB" id="A0A455B4B1"/>
<accession>A0A455B4B1</accession>
<proteinExistence type="predicted"/>
<feature type="compositionally biased region" description="Low complexity" evidence="1">
    <location>
        <begin position="27"/>
        <end position="36"/>
    </location>
</feature>
<keyword evidence="2" id="KW-1185">Reference proteome</keyword>
<feature type="compositionally biased region" description="Low complexity" evidence="1">
    <location>
        <begin position="85"/>
        <end position="99"/>
    </location>
</feature>
<evidence type="ECO:0000313" key="2">
    <source>
        <dbReference type="Proteomes" id="UP000248484"/>
    </source>
</evidence>
<evidence type="ECO:0000313" key="3">
    <source>
        <dbReference type="RefSeq" id="XP_028343404.1"/>
    </source>
</evidence>
<dbReference type="GeneID" id="114485797"/>
<feature type="region of interest" description="Disordered" evidence="1">
    <location>
        <begin position="363"/>
        <end position="406"/>
    </location>
</feature>
<feature type="region of interest" description="Disordered" evidence="1">
    <location>
        <begin position="27"/>
        <end position="52"/>
    </location>
</feature>
<protein>
    <submittedName>
        <fullName evidence="3">Uncharacterized protein</fullName>
    </submittedName>
</protein>
<feature type="compositionally biased region" description="Basic and acidic residues" evidence="1">
    <location>
        <begin position="377"/>
        <end position="388"/>
    </location>
</feature>
<sequence>MIDCVEAFDAAAAAAAERTLEAKFCLSDSQSSHSSDTAAGIPPEWKNSSGVPSNALTSAAALLFPKVATASLPSPRSPPSTNIPAARSSPAAATQAAGSKRITPRSLLETAKEAPWQQKTKAYRGEAEGKAGVSAACDFLSHPVHHLPAAGKPDAGASTATPSVFSPCPSEEAVSPLMEASSCFSAGECTSEDTTFRWDAASSTTSSSTQSTSRNGSAAERKSSSRDHSRSKTKKAEDARTAVGSSVAAALDSPATISQQLCTSSRRPPRGADSCYLENSAALAAQDCWQQPPPFNQQAAVAQRTASAGGAAILPGEALAGCSSGMQCWWDGPAPLEGGRTAATLDYYLGDETCTPATDSCSSTAAFVSEQQQGQRQEIEEAHQREEGQGDMLDEPQRLEKQQKTQ</sequence>
<dbReference type="KEGG" id="pcad:114485797"/>
<name>A0A455B4B1_PHYMC</name>
<reference evidence="3" key="1">
    <citation type="submission" date="2025-08" db="UniProtKB">
        <authorList>
            <consortium name="RefSeq"/>
        </authorList>
    </citation>
    <scope>IDENTIFICATION</scope>
    <source>
        <tissue evidence="3">Muscle</tissue>
    </source>
</reference>
<evidence type="ECO:0000256" key="1">
    <source>
        <dbReference type="SAM" id="MobiDB-lite"/>
    </source>
</evidence>